<evidence type="ECO:0000313" key="2">
    <source>
        <dbReference type="Proteomes" id="UP000272117"/>
    </source>
</evidence>
<dbReference type="RefSeq" id="WP_123129364.1">
    <property type="nucleotide sequence ID" value="NZ_RJJD01000023.1"/>
</dbReference>
<dbReference type="OrthoDB" id="181734at768503"/>
<dbReference type="EMBL" id="RJJD01000023">
    <property type="protein sequence ID" value="RNI22040.1"/>
    <property type="molecule type" value="Genomic_DNA"/>
</dbReference>
<keyword evidence="2" id="KW-1185">Reference proteome</keyword>
<organism evidence="1 2">
    <name type="scientific">Rufibacter latericius</name>
    <dbReference type="NCBI Taxonomy" id="2487040"/>
    <lineage>
        <taxon>Bacteria</taxon>
        <taxon>Pseudomonadati</taxon>
        <taxon>Bacteroidota</taxon>
        <taxon>Cytophagia</taxon>
        <taxon>Cytophagales</taxon>
        <taxon>Hymenobacteraceae</taxon>
        <taxon>Rufibacter</taxon>
    </lineage>
</organism>
<name>A0A3M9M8Y7_9BACT</name>
<reference evidence="1 2" key="1">
    <citation type="submission" date="2018-11" db="EMBL/GenBank/DDBJ databases">
        <title>Rufibacter latericius sp. nov., isolated from water in Baiyang Lake.</title>
        <authorList>
            <person name="Yang Y."/>
        </authorList>
    </citation>
    <scope>NUCLEOTIDE SEQUENCE [LARGE SCALE GENOMIC DNA]</scope>
    <source>
        <strain evidence="1 2">R-22-1c-1</strain>
    </source>
</reference>
<accession>A0A3M9M8Y7</accession>
<proteinExistence type="predicted"/>
<protein>
    <submittedName>
        <fullName evidence="1">Uncharacterized protein</fullName>
    </submittedName>
</protein>
<evidence type="ECO:0000313" key="1">
    <source>
        <dbReference type="EMBL" id="RNI22040.1"/>
    </source>
</evidence>
<dbReference type="AlphaFoldDB" id="A0A3M9M8Y7"/>
<dbReference type="Proteomes" id="UP000272117">
    <property type="component" value="Unassembled WGS sequence"/>
</dbReference>
<sequence length="151" mass="16458">MAQAVINHPNVRFSAAGELEIINPNATSTGTVGYEELVVPFEFDIVRYVGRIELLGITDFISNVPDTSLSPSNPNALSFLMRWGFASENLAAKPWARFRWGLIPTVNRDANGNVSNSNGEAGFSFTAEQKVQAKKGEIKIGLYASGYFVRG</sequence>
<gene>
    <name evidence="1" type="ORF">EFB08_23190</name>
</gene>
<comment type="caution">
    <text evidence="1">The sequence shown here is derived from an EMBL/GenBank/DDBJ whole genome shotgun (WGS) entry which is preliminary data.</text>
</comment>